<dbReference type="Pfam" id="PF04480">
    <property type="entry name" value="DUF559"/>
    <property type="match status" value="1"/>
</dbReference>
<proteinExistence type="predicted"/>
<name>A0A150IQA6_9EURY</name>
<dbReference type="Gene3D" id="3.40.960.10">
    <property type="entry name" value="VSR Endonuclease"/>
    <property type="match status" value="1"/>
</dbReference>
<dbReference type="SUPFAM" id="SSF52980">
    <property type="entry name" value="Restriction endonuclease-like"/>
    <property type="match status" value="1"/>
</dbReference>
<comment type="caution">
    <text evidence="2">The sequence shown here is derived from an EMBL/GenBank/DDBJ whole genome shotgun (WGS) entry which is preliminary data.</text>
</comment>
<gene>
    <name evidence="2" type="ORF">AMQ74_01747</name>
</gene>
<dbReference type="InterPro" id="IPR007569">
    <property type="entry name" value="DUF559"/>
</dbReference>
<reference evidence="2 3" key="1">
    <citation type="journal article" date="2016" name="ISME J.">
        <title>Chasing the elusive Euryarchaeota class WSA2: genomes reveal a uniquely fastidious methyl-reducing methanogen.</title>
        <authorList>
            <person name="Nobu M.K."/>
            <person name="Narihiro T."/>
            <person name="Kuroda K."/>
            <person name="Mei R."/>
            <person name="Liu W.T."/>
        </authorList>
    </citation>
    <scope>NUCLEOTIDE SEQUENCE [LARGE SCALE GENOMIC DNA]</scope>
    <source>
        <strain evidence="2">U1lsi0528_Bin089</strain>
    </source>
</reference>
<dbReference type="AlphaFoldDB" id="A0A150IQA6"/>
<dbReference type="InterPro" id="IPR011335">
    <property type="entry name" value="Restrct_endonuc-II-like"/>
</dbReference>
<protein>
    <recommendedName>
        <fullName evidence="1">DUF559 domain-containing protein</fullName>
    </recommendedName>
</protein>
<organism evidence="2 3">
    <name type="scientific">Candidatus Methanofastidiosum methylothiophilum</name>
    <dbReference type="NCBI Taxonomy" id="1705564"/>
    <lineage>
        <taxon>Archaea</taxon>
        <taxon>Methanobacteriati</taxon>
        <taxon>Methanobacteriota</taxon>
        <taxon>Stenosarchaea group</taxon>
        <taxon>Candidatus Methanofastidiosia</taxon>
        <taxon>Candidatus Methanofastidiosales</taxon>
        <taxon>Candidatus Methanofastidiosaceae</taxon>
        <taxon>Candidatus Methanofastidiosum</taxon>
    </lineage>
</organism>
<dbReference type="EMBL" id="LNGD01000179">
    <property type="protein sequence ID" value="KYC46824.1"/>
    <property type="molecule type" value="Genomic_DNA"/>
</dbReference>
<evidence type="ECO:0000313" key="2">
    <source>
        <dbReference type="EMBL" id="KYC46824.1"/>
    </source>
</evidence>
<sequence>MPQYWVKVKDQKSYRLDFAIFINDKKYDIEVDGAMAHKNMEDYDTLRDIHMRMEGWSVRRFTANDVNNNLEKVVEEIKRLC</sequence>
<dbReference type="Proteomes" id="UP000075578">
    <property type="component" value="Unassembled WGS sequence"/>
</dbReference>
<evidence type="ECO:0000313" key="3">
    <source>
        <dbReference type="Proteomes" id="UP000075578"/>
    </source>
</evidence>
<feature type="domain" description="DUF559" evidence="1">
    <location>
        <begin position="12"/>
        <end position="79"/>
    </location>
</feature>
<evidence type="ECO:0000259" key="1">
    <source>
        <dbReference type="Pfam" id="PF04480"/>
    </source>
</evidence>
<accession>A0A150IQA6</accession>